<keyword evidence="5" id="KW-1185">Reference proteome</keyword>
<proteinExistence type="predicted"/>
<feature type="compositionally biased region" description="Polar residues" evidence="1">
    <location>
        <begin position="413"/>
        <end position="426"/>
    </location>
</feature>
<reference evidence="4" key="3">
    <citation type="submission" date="2021-06" db="EMBL/GenBank/DDBJ databases">
        <title>Genomic Description and Analysis of Intracellular Bacteria, Candidatus Berkiella cookevillensis and Candidatus Berkiella aquae.</title>
        <authorList>
            <person name="Kidane D.T."/>
            <person name="Mehari Y.T."/>
            <person name="Rice F.C."/>
            <person name="Arivett B.A."/>
            <person name="Farone A.L."/>
            <person name="Berk S.G."/>
            <person name="Farone M.B."/>
        </authorList>
    </citation>
    <scope>NUCLEOTIDE SEQUENCE</scope>
    <source>
        <strain evidence="4">HT99</strain>
    </source>
</reference>
<dbReference type="EMBL" id="LKAJ02000001">
    <property type="protein sequence ID" value="MCS5711169.1"/>
    <property type="molecule type" value="Genomic_DNA"/>
</dbReference>
<reference evidence="3" key="1">
    <citation type="submission" date="2015-09" db="EMBL/GenBank/DDBJ databases">
        <title>Draft Genome Sequences of Two Novel Amoeba-resistant Intranuclear Bacteria, Candidatus Berkiella cookevillensis and Candidatus Berkiella aquae.</title>
        <authorList>
            <person name="Mehari Y.T."/>
            <person name="Arivett B.A."/>
            <person name="Farone A.L."/>
            <person name="Gunderson J.H."/>
            <person name="Farone M.B."/>
        </authorList>
    </citation>
    <scope>NUCLEOTIDE SEQUENCE [LARGE SCALE GENOMIC DNA]</scope>
    <source>
        <strain evidence="3">HT99</strain>
    </source>
</reference>
<gene>
    <name evidence="4" type="ORF">HT99x_006970</name>
    <name evidence="3" type="ORF">HT99x_01719</name>
</gene>
<evidence type="ECO:0000313" key="3">
    <source>
        <dbReference type="EMBL" id="KRG21163.1"/>
    </source>
</evidence>
<dbReference type="OrthoDB" id="4378831at2"/>
<dbReference type="InterPro" id="IPR018712">
    <property type="entry name" value="Tle1-like_cat"/>
</dbReference>
<evidence type="ECO:0000256" key="1">
    <source>
        <dbReference type="SAM" id="MobiDB-lite"/>
    </source>
</evidence>
<name>A0A0Q9YKC4_9GAMM</name>
<dbReference type="Proteomes" id="UP000051497">
    <property type="component" value="Unassembled WGS sequence"/>
</dbReference>
<protein>
    <submittedName>
        <fullName evidence="4">DUF2235 domain-containing protein</fullName>
    </submittedName>
</protein>
<comment type="caution">
    <text evidence="3">The sequence shown here is derived from an EMBL/GenBank/DDBJ whole genome shotgun (WGS) entry which is preliminary data.</text>
</comment>
<feature type="domain" description="T6SS Phospholipase effector Tle1-like catalytic" evidence="2">
    <location>
        <begin position="182"/>
        <end position="245"/>
    </location>
</feature>
<organism evidence="3">
    <name type="scientific">Candidatus Berkiella aquae</name>
    <dbReference type="NCBI Taxonomy" id="295108"/>
    <lineage>
        <taxon>Bacteria</taxon>
        <taxon>Pseudomonadati</taxon>
        <taxon>Pseudomonadota</taxon>
        <taxon>Gammaproteobacteria</taxon>
        <taxon>Candidatus Berkiellales</taxon>
        <taxon>Candidatus Berkiellaceae</taxon>
        <taxon>Candidatus Berkiella</taxon>
    </lineage>
</organism>
<reference evidence="4" key="2">
    <citation type="journal article" date="2016" name="Genome Announc.">
        <title>Draft Genome Sequences of Two Novel Amoeba-Resistant Intranuclear Bacteria, 'Candidatus Berkiella cookevillensis' and 'Candidatus Berkiella aquae'.</title>
        <authorList>
            <person name="Mehari Y.T."/>
            <person name="Arivett B.A."/>
            <person name="Farone A.L."/>
            <person name="Gunderson J.H."/>
            <person name="Farone M.B."/>
        </authorList>
    </citation>
    <scope>NUCLEOTIDE SEQUENCE</scope>
    <source>
        <strain evidence="4">HT99</strain>
    </source>
</reference>
<accession>A0A0Q9YKC4</accession>
<dbReference type="RefSeq" id="WP_075066347.1">
    <property type="nucleotide sequence ID" value="NZ_LKAJ02000001.1"/>
</dbReference>
<evidence type="ECO:0000313" key="5">
    <source>
        <dbReference type="Proteomes" id="UP000051497"/>
    </source>
</evidence>
<dbReference type="STRING" id="295108.HT99x_01719"/>
<dbReference type="AlphaFoldDB" id="A0A0Q9YKC4"/>
<feature type="compositionally biased region" description="Basic and acidic residues" evidence="1">
    <location>
        <begin position="399"/>
        <end position="410"/>
    </location>
</feature>
<dbReference type="Pfam" id="PF09994">
    <property type="entry name" value="T6SS_Tle1-like_cat"/>
    <property type="match status" value="1"/>
</dbReference>
<sequence length="434" mass="49016">MKNFRIAVMLNGAEGIDYFEKLSNLKQIESGLQSNQNQSILYYNLKTINESRPFLFRLAMHFSGHSYAFFLDSVLEQVIRRIRSAITSNDLSRDGTVDISLFGFSEGASLARHFGMEFIKKRLIDNMPNELKKYGIKVRLDAEYLLDSVQLSTPVTVSILSPFSLRNYYPRGYYRLDIPQETKAYHAVALDDVHSVNRPALLDIVAGKTEEVWFAGDHLGVGGGHMIPYANVPTVSDDPLQYIVQRASQNGLEFKQSFIDKLEAQKRCNIVSAVHNQSRHDIPVKLREARKVIVKTAEGISAELPLVHESVVDRMNRQNYFPIGLMPFQAMKLVKRNGTLGTVRITAASEAVEVQNKQPKKSVKSNRESPKGSKILPDAKMNGATKLIRGSLSRCFTPRYDKKRLSDGKTHHSQQSSVSILKMQTVSRRKKNIK</sequence>
<dbReference type="PANTHER" id="PTHR33840:SF1">
    <property type="entry name" value="TLE1 PHOSPHOLIPASE DOMAIN-CONTAINING PROTEIN"/>
    <property type="match status" value="1"/>
</dbReference>
<dbReference type="PANTHER" id="PTHR33840">
    <property type="match status" value="1"/>
</dbReference>
<evidence type="ECO:0000259" key="2">
    <source>
        <dbReference type="Pfam" id="PF09994"/>
    </source>
</evidence>
<dbReference type="EMBL" id="LKAJ01000006">
    <property type="protein sequence ID" value="KRG21163.1"/>
    <property type="molecule type" value="Genomic_DNA"/>
</dbReference>
<feature type="region of interest" description="Disordered" evidence="1">
    <location>
        <begin position="399"/>
        <end position="434"/>
    </location>
</feature>
<feature type="region of interest" description="Disordered" evidence="1">
    <location>
        <begin position="356"/>
        <end position="378"/>
    </location>
</feature>
<evidence type="ECO:0000313" key="4">
    <source>
        <dbReference type="EMBL" id="MCS5711169.1"/>
    </source>
</evidence>